<dbReference type="EMBL" id="VNHO01000007">
    <property type="protein sequence ID" value="TYP56831.1"/>
    <property type="molecule type" value="Genomic_DNA"/>
</dbReference>
<organism evidence="1 2">
    <name type="scientific">Thermosediminibacter litoriperuensis</name>
    <dbReference type="NCBI Taxonomy" id="291989"/>
    <lineage>
        <taxon>Bacteria</taxon>
        <taxon>Bacillati</taxon>
        <taxon>Bacillota</taxon>
        <taxon>Clostridia</taxon>
        <taxon>Thermosediminibacterales</taxon>
        <taxon>Thermosediminibacteraceae</taxon>
        <taxon>Thermosediminibacter</taxon>
    </lineage>
</organism>
<keyword evidence="2" id="KW-1185">Reference proteome</keyword>
<accession>A0A5S5AWT9</accession>
<name>A0A5S5AWT9_9FIRM</name>
<protein>
    <submittedName>
        <fullName evidence="1">Uncharacterized protein</fullName>
    </submittedName>
</protein>
<gene>
    <name evidence="1" type="ORF">LZ11_00894</name>
</gene>
<evidence type="ECO:0000313" key="1">
    <source>
        <dbReference type="EMBL" id="TYP56831.1"/>
    </source>
</evidence>
<sequence>MKYNPYENAWNLMKQMAKEYMREKNYLTSRELKYIIRFCERGIKKFTALNPDDTTT</sequence>
<reference evidence="1 2" key="1">
    <citation type="submission" date="2019-07" db="EMBL/GenBank/DDBJ databases">
        <title>Genomic Encyclopedia of Type Strains, Phase I: the one thousand microbial genomes (KMG-I) project.</title>
        <authorList>
            <person name="Kyrpides N."/>
        </authorList>
    </citation>
    <scope>NUCLEOTIDE SEQUENCE [LARGE SCALE GENOMIC DNA]</scope>
    <source>
        <strain evidence="1 2">DSM 16647</strain>
    </source>
</reference>
<proteinExistence type="predicted"/>
<comment type="caution">
    <text evidence="1">The sequence shown here is derived from an EMBL/GenBank/DDBJ whole genome shotgun (WGS) entry which is preliminary data.</text>
</comment>
<dbReference type="AlphaFoldDB" id="A0A5S5AWT9"/>
<dbReference type="Proteomes" id="UP000322294">
    <property type="component" value="Unassembled WGS sequence"/>
</dbReference>
<evidence type="ECO:0000313" key="2">
    <source>
        <dbReference type="Proteomes" id="UP000322294"/>
    </source>
</evidence>